<dbReference type="Pfam" id="PF08532">
    <property type="entry name" value="Glyco_hydro_42M"/>
    <property type="match status" value="1"/>
</dbReference>
<dbReference type="RefSeq" id="WP_350400571.1">
    <property type="nucleotide sequence ID" value="NZ_JBELOE010000067.1"/>
</dbReference>
<dbReference type="Gene3D" id="2.60.40.1180">
    <property type="entry name" value="Golgi alpha-mannosidase II"/>
    <property type="match status" value="1"/>
</dbReference>
<dbReference type="EMBL" id="JBELOE010000067">
    <property type="protein sequence ID" value="MER2490774.1"/>
    <property type="molecule type" value="Genomic_DNA"/>
</dbReference>
<evidence type="ECO:0000256" key="2">
    <source>
        <dbReference type="ARBA" id="ARBA00005940"/>
    </source>
</evidence>
<dbReference type="PIRSF" id="PIRSF001084">
    <property type="entry name" value="B-galactosidase"/>
    <property type="match status" value="1"/>
</dbReference>
<dbReference type="SUPFAM" id="SSF51445">
    <property type="entry name" value="(Trans)glycosidases"/>
    <property type="match status" value="1"/>
</dbReference>
<evidence type="ECO:0000259" key="10">
    <source>
        <dbReference type="Pfam" id="PF08532"/>
    </source>
</evidence>
<evidence type="ECO:0000256" key="3">
    <source>
        <dbReference type="ARBA" id="ARBA00012756"/>
    </source>
</evidence>
<dbReference type="InterPro" id="IPR013780">
    <property type="entry name" value="Glyco_hydro_b"/>
</dbReference>
<dbReference type="EC" id="3.2.1.23" evidence="3 8"/>
<organism evidence="11 12">
    <name type="scientific">Catenovulum sediminis</name>
    <dbReference type="NCBI Taxonomy" id="1740262"/>
    <lineage>
        <taxon>Bacteria</taxon>
        <taxon>Pseudomonadati</taxon>
        <taxon>Pseudomonadota</taxon>
        <taxon>Gammaproteobacteria</taxon>
        <taxon>Alteromonadales</taxon>
        <taxon>Alteromonadaceae</taxon>
        <taxon>Catenovulum</taxon>
    </lineage>
</organism>
<dbReference type="InterPro" id="IPR013738">
    <property type="entry name" value="Beta_galactosidase_Trimer"/>
</dbReference>
<comment type="caution">
    <text evidence="11">The sequence shown here is derived from an EMBL/GenBank/DDBJ whole genome shotgun (WGS) entry which is preliminary data.</text>
</comment>
<dbReference type="InterPro" id="IPR013529">
    <property type="entry name" value="Glyco_hydro_42_N"/>
</dbReference>
<gene>
    <name evidence="11" type="ORF">ABS311_02615</name>
</gene>
<keyword evidence="5 8" id="KW-0378">Hydrolase</keyword>
<evidence type="ECO:0000256" key="1">
    <source>
        <dbReference type="ARBA" id="ARBA00001412"/>
    </source>
</evidence>
<dbReference type="InterPro" id="IPR029062">
    <property type="entry name" value="Class_I_gatase-like"/>
</dbReference>
<comment type="similarity">
    <text evidence="2 8">Belongs to the glycosyl hydrolase 42 family.</text>
</comment>
<evidence type="ECO:0000256" key="4">
    <source>
        <dbReference type="ARBA" id="ARBA00022723"/>
    </source>
</evidence>
<proteinExistence type="inferred from homology"/>
<name>A0ABV1RCY4_9ALTE</name>
<reference evidence="11 12" key="1">
    <citation type="submission" date="2024-06" db="EMBL/GenBank/DDBJ databases">
        <authorList>
            <person name="Chen R.Y."/>
        </authorList>
    </citation>
    <scope>NUCLEOTIDE SEQUENCE [LARGE SCALE GENOMIC DNA]</scope>
    <source>
        <strain evidence="11 12">D2</strain>
    </source>
</reference>
<evidence type="ECO:0000256" key="8">
    <source>
        <dbReference type="PIRNR" id="PIRNR001084"/>
    </source>
</evidence>
<accession>A0ABV1RCY4</accession>
<protein>
    <recommendedName>
        <fullName evidence="3 8">Beta-galactosidase</fullName>
        <shortName evidence="8">Beta-gal</shortName>
        <ecNumber evidence="3 8">3.2.1.23</ecNumber>
    </recommendedName>
</protein>
<keyword evidence="4" id="KW-0479">Metal-binding</keyword>
<feature type="domain" description="Beta-galactosidase trimerisation" evidence="10">
    <location>
        <begin position="402"/>
        <end position="597"/>
    </location>
</feature>
<dbReference type="Proteomes" id="UP001467690">
    <property type="component" value="Unassembled WGS sequence"/>
</dbReference>
<evidence type="ECO:0000256" key="6">
    <source>
        <dbReference type="ARBA" id="ARBA00022833"/>
    </source>
</evidence>
<comment type="catalytic activity">
    <reaction evidence="1 8">
        <text>Hydrolysis of terminal non-reducing beta-D-galactose residues in beta-D-galactosides.</text>
        <dbReference type="EC" id="3.2.1.23"/>
    </reaction>
</comment>
<dbReference type="CDD" id="cd03143">
    <property type="entry name" value="A4_beta-galactosidase_middle_domain"/>
    <property type="match status" value="1"/>
</dbReference>
<keyword evidence="7 8" id="KW-0326">Glycosidase</keyword>
<feature type="domain" description="Glycoside hydrolase family 42 N-terminal" evidence="9">
    <location>
        <begin position="5"/>
        <end position="388"/>
    </location>
</feature>
<dbReference type="Gene3D" id="3.20.20.80">
    <property type="entry name" value="Glycosidases"/>
    <property type="match status" value="1"/>
</dbReference>
<evidence type="ECO:0000256" key="5">
    <source>
        <dbReference type="ARBA" id="ARBA00022801"/>
    </source>
</evidence>
<dbReference type="PANTHER" id="PTHR36447:SF2">
    <property type="entry name" value="BETA-GALACTOSIDASE YESZ"/>
    <property type="match status" value="1"/>
</dbReference>
<evidence type="ECO:0000313" key="12">
    <source>
        <dbReference type="Proteomes" id="UP001467690"/>
    </source>
</evidence>
<dbReference type="InterPro" id="IPR003476">
    <property type="entry name" value="Glyco_hydro_42"/>
</dbReference>
<dbReference type="Gene3D" id="3.40.50.880">
    <property type="match status" value="1"/>
</dbReference>
<evidence type="ECO:0000313" key="11">
    <source>
        <dbReference type="EMBL" id="MER2490774.1"/>
    </source>
</evidence>
<dbReference type="Pfam" id="PF02449">
    <property type="entry name" value="Glyco_hydro_42"/>
    <property type="match status" value="1"/>
</dbReference>
<evidence type="ECO:0000256" key="7">
    <source>
        <dbReference type="ARBA" id="ARBA00023295"/>
    </source>
</evidence>
<dbReference type="SUPFAM" id="SSF51011">
    <property type="entry name" value="Glycosyl hydrolase domain"/>
    <property type="match status" value="1"/>
</dbReference>
<sequence length="659" mass="75517">MFGVCYYPEHWPESMWADDAAEMKNLGIEWVRIGDFSWSRIEPKSGQYEFDWMDKAIEVLSSAGLKVIICTPTATPPKWLIDIHPDILPVDINTGMTRGFGSRRHYDFSSEAYLQAALKITQVMVKRYGHNNKVAGWQTDNELGCHDTTQSGSANAKHQFQRWLKNKYQNIEALNEAWGTVFWSMEYNNFEQIELPLYGVTEMGLSHQLDYRRFSSDMAIHFHNQMISVIREHSENQFVTHNMIPMCDTQIDNFQLTKDLDFVAYDSYPLGRNAEVLNPTTFDSLRSGDPDLNAYFLEQTRGLNPLGRFWIMEQQPGVVNWANYNPLPARGMVRLWTWEAFAHGAECVSFFRWRQLPFGQEQMHAGIKMANNEPSFFYNEIASVMDEVIKHPEILQSKPNNKVALVTGTENQWFCEIETQSTIYKHLKTEFQYYKVLQQLGIGVDFIDENSDVSQYKLVICPASIAPSESFYQKVKSSQAHFVFGPRFASKTKNLHLPANMPPGRFSDILGYTVMTADTTPTAQTHNIEYKGQRYSSHTWRDITRVHEDSPLKALAAIDGLNTPALLQGQNFTVITTLSDDNFLKTVFTELADKLNLSVHEEIAGVRYKRKGEYLFVLNYSNESVQIKDYSKEQFLLGSAFIPAHDLAVIKVSNTGEIS</sequence>
<keyword evidence="12" id="KW-1185">Reference proteome</keyword>
<dbReference type="SUPFAM" id="SSF52317">
    <property type="entry name" value="Class I glutamine amidotransferase-like"/>
    <property type="match status" value="1"/>
</dbReference>
<dbReference type="PANTHER" id="PTHR36447">
    <property type="entry name" value="BETA-GALACTOSIDASE GANA"/>
    <property type="match status" value="1"/>
</dbReference>
<evidence type="ECO:0000259" key="9">
    <source>
        <dbReference type="Pfam" id="PF02449"/>
    </source>
</evidence>
<keyword evidence="6" id="KW-0862">Zinc</keyword>
<dbReference type="InterPro" id="IPR017853">
    <property type="entry name" value="GH"/>
</dbReference>